<evidence type="ECO:0000313" key="2">
    <source>
        <dbReference type="EMBL" id="KAJ8795024.1"/>
    </source>
</evidence>
<proteinExistence type="predicted"/>
<gene>
    <name evidence="2" type="ORF">J1605_018611</name>
</gene>
<evidence type="ECO:0000313" key="3">
    <source>
        <dbReference type="Proteomes" id="UP001159641"/>
    </source>
</evidence>
<sequence>MACGDETTHRKFGQLRWALFPGAQEPPAPHATESSSVGEGNQVLPDHLPPLSPYPIPQGVLVASLNVPSPQLTATSVTSVVPGLTPSPQRVTCRPSHSDFAARCSLLHPPSPDTPPSSFCPEPSCGSATVLREACLCSRSLGLPCPLTEAQELAGRGGNTIRGTVDSAPAPPHACCRESQRRQREDCTSLQGTADVSVGGGLPRGLG</sequence>
<evidence type="ECO:0000256" key="1">
    <source>
        <dbReference type="SAM" id="MobiDB-lite"/>
    </source>
</evidence>
<comment type="caution">
    <text evidence="2">The sequence shown here is derived from an EMBL/GenBank/DDBJ whole genome shotgun (WGS) entry which is preliminary data.</text>
</comment>
<keyword evidence="3" id="KW-1185">Reference proteome</keyword>
<protein>
    <submittedName>
        <fullName evidence="2">Uncharacterized protein</fullName>
    </submittedName>
</protein>
<feature type="compositionally biased region" description="Basic and acidic residues" evidence="1">
    <location>
        <begin position="175"/>
        <end position="187"/>
    </location>
</feature>
<dbReference type="Proteomes" id="UP001159641">
    <property type="component" value="Unassembled WGS sequence"/>
</dbReference>
<accession>A0AB34HUF3</accession>
<name>A0AB34HUF3_ESCRO</name>
<dbReference type="EMBL" id="JAIQCJ010000625">
    <property type="protein sequence ID" value="KAJ8795024.1"/>
    <property type="molecule type" value="Genomic_DNA"/>
</dbReference>
<dbReference type="AlphaFoldDB" id="A0AB34HUF3"/>
<reference evidence="2 3" key="1">
    <citation type="submission" date="2022-11" db="EMBL/GenBank/DDBJ databases">
        <title>Whole genome sequence of Eschrichtius robustus ER-17-0199.</title>
        <authorList>
            <person name="Bruniche-Olsen A."/>
            <person name="Black A.N."/>
            <person name="Fields C.J."/>
            <person name="Walden K."/>
            <person name="Dewoody J.A."/>
        </authorList>
    </citation>
    <scope>NUCLEOTIDE SEQUENCE [LARGE SCALE GENOMIC DNA]</scope>
    <source>
        <strain evidence="2">ER-17-0199</strain>
        <tissue evidence="2">Blubber</tissue>
    </source>
</reference>
<organism evidence="2 3">
    <name type="scientific">Eschrichtius robustus</name>
    <name type="common">California gray whale</name>
    <name type="synonym">Eschrichtius gibbosus</name>
    <dbReference type="NCBI Taxonomy" id="9764"/>
    <lineage>
        <taxon>Eukaryota</taxon>
        <taxon>Metazoa</taxon>
        <taxon>Chordata</taxon>
        <taxon>Craniata</taxon>
        <taxon>Vertebrata</taxon>
        <taxon>Euteleostomi</taxon>
        <taxon>Mammalia</taxon>
        <taxon>Eutheria</taxon>
        <taxon>Laurasiatheria</taxon>
        <taxon>Artiodactyla</taxon>
        <taxon>Whippomorpha</taxon>
        <taxon>Cetacea</taxon>
        <taxon>Mysticeti</taxon>
        <taxon>Eschrichtiidae</taxon>
        <taxon>Eschrichtius</taxon>
    </lineage>
</organism>
<feature type="region of interest" description="Disordered" evidence="1">
    <location>
        <begin position="22"/>
        <end position="43"/>
    </location>
</feature>
<feature type="compositionally biased region" description="Gly residues" evidence="1">
    <location>
        <begin position="198"/>
        <end position="207"/>
    </location>
</feature>
<feature type="region of interest" description="Disordered" evidence="1">
    <location>
        <begin position="158"/>
        <end position="207"/>
    </location>
</feature>